<proteinExistence type="predicted"/>
<sequence length="331" mass="37200">MAHDHQFNEASDRGLFDYDADCKVSYFIKSALKTPLFIRQRTGLDNIIPPKFYGGGVMDQVEIMLEFQIKEHVFLDINSKSIEELPPEYAVIAKAINVIKEKRVREHGNYYVGRVVYTFTSEYFERCNGQFYFSVLDMVFSVNSPDETDEHPYCINALQQTMAAKLKDDYAGLVTYAVKLVDSQTRLGPKYINIAGDVFEVTPTEGQGTESADGLYLIGDAPIRRGKKESTGRTRFTPLDSILQSPEKYGLFSTIGEAKHRGDKQLDAAFNALDAANAKERKAQQKIAQLETQLEGFKAKEKQDNGLVLNKGITELIKLITATIGIVKLLR</sequence>
<gene>
    <name evidence="2" type="ORF">DM_1</name>
</gene>
<protein>
    <submittedName>
        <fullName evidence="2">Uncharacterized protein</fullName>
    </submittedName>
</protein>
<reference evidence="3" key="1">
    <citation type="submission" date="2016-03" db="EMBL/GenBank/DDBJ databases">
        <authorList>
            <person name="Sharma R."/>
            <person name="Jensen G.L."/>
            <person name="Kruger J.L."/>
            <person name="Esplin I.N.D."/>
            <person name="Jarvis T.M."/>
            <person name="Merrill B.D."/>
            <person name="Schoenhals J."/>
            <person name="Breakwell D.P."/>
            <person name="Hope S."/>
            <person name="Grose J.H."/>
        </authorList>
    </citation>
    <scope>NUCLEOTIDE SEQUENCE [LARGE SCALE GENOMIC DNA]</scope>
</reference>
<keyword evidence="3" id="KW-1185">Reference proteome</keyword>
<evidence type="ECO:0000313" key="2">
    <source>
        <dbReference type="EMBL" id="ANH52099.1"/>
    </source>
</evidence>
<name>A0A173GFA3_9CAUD</name>
<organism evidence="2 3">
    <name type="scientific">Erwinia phage vB_EamM_Deimos-Minion</name>
    <dbReference type="NCBI Taxonomy" id="1815986"/>
    <lineage>
        <taxon>Viruses</taxon>
        <taxon>Duplodnaviria</taxon>
        <taxon>Heunggongvirae</taxon>
        <taxon>Uroviricota</taxon>
        <taxon>Caudoviricetes</taxon>
        <taxon>Chimalliviridae</taxon>
        <taxon>Agricanvirus</taxon>
        <taxon>Agricanvirus deimos</taxon>
    </lineage>
</organism>
<accession>A0A173GFA3</accession>
<feature type="coiled-coil region" evidence="1">
    <location>
        <begin position="266"/>
        <end position="300"/>
    </location>
</feature>
<dbReference type="EMBL" id="KU886225">
    <property type="protein sequence ID" value="ANH52099.1"/>
    <property type="molecule type" value="Genomic_DNA"/>
</dbReference>
<dbReference type="Proteomes" id="UP000224360">
    <property type="component" value="Segment"/>
</dbReference>
<evidence type="ECO:0000313" key="3">
    <source>
        <dbReference type="Proteomes" id="UP000224360"/>
    </source>
</evidence>
<keyword evidence="1" id="KW-0175">Coiled coil</keyword>
<evidence type="ECO:0000256" key="1">
    <source>
        <dbReference type="SAM" id="Coils"/>
    </source>
</evidence>